<gene>
    <name evidence="20" type="primary">pbp1B</name>
    <name evidence="20" type="ORF">STRCR_0553</name>
</gene>
<evidence type="ECO:0000256" key="17">
    <source>
        <dbReference type="SAM" id="Phobius"/>
    </source>
</evidence>
<dbReference type="SUPFAM" id="SSF53955">
    <property type="entry name" value="Lysozyme-like"/>
    <property type="match status" value="1"/>
</dbReference>
<reference evidence="20" key="1">
    <citation type="submission" date="2011-07" db="EMBL/GenBank/DDBJ databases">
        <authorList>
            <person name="Stanhope M.J."/>
            <person name="Durkin A.S."/>
            <person name="Hostetler J."/>
            <person name="Kim M."/>
            <person name="Radune D."/>
            <person name="Singh I."/>
            <person name="Town C.D."/>
        </authorList>
    </citation>
    <scope>NUCLEOTIDE SEQUENCE [LARGE SCALE GENOMIC DNA]</scope>
    <source>
        <strain evidence="20">HS-6</strain>
    </source>
</reference>
<sequence length="803" mass="86655">MFNKIKEYGRKLVRSVTAFKSTFQKRLPEQIGQKEGGLSKGTKGKQVTAEERLSGKDLGAVFLRSLKVVSDFFYIIVLLICMLGAGVGVGYMASQIDSVKVPEKTNLLEQVSSVSLVSKFTYANDEDLAEVDTDLFRSPVKSADISDNVKHAIIATEDENFKSHHGVVPKAVFRALVSSVLGVGSTSGGSTLTQQVIKQQVVGDDPTFKRKAREIIYALALERYMTKDDILTSYLNVSPFGRNNKGENIAGVEEASQGIFGVSAKDLTVPQAAYIAGLPQSPIVYSPYAADGSLKTQADLTYGLSRQKTVLYNMYRTGYLTKKEYRAYKSYDISKDFKASEDSSTVNHDYLYYAVWDEAQKDMYNYLIQRDNVSALDLKNDKTVANYKQLAAEALQTGGYHIKTTVNKKVYEAMQGAVQSAGGSLDAGNSGTVDVGNVLMDNKTGAILGFVGGRDYGANQNNHALDTKRSPGSSIKPLLAYGIAIDQGLMGSASILSNYPASFSGGTKIMHGTDEGTGAVTLQEALDVSWNIPAYWTYQMLRQKGVDVEGYMTKMGYQIDNYDIESLPLGGGIETTVLQQTNAYQTLANGGVYQQGYLIQSIRDSKGKLIYEHQENPVTVYSKATASIMTDLLRGPISSGKTTKFKDDLNGLNSGLMSGADWIGKTGTTDNYSDVWLMLATPSATLGGWAGHDDNSPLSSNTGYENNAQYMANLVNAINSADASVFGPGQKFTLDDSVIKATVLKSTGLKPASVSHDGKTTDLSGDTTTSNWAKDGPGDSTYDFMIGGSDSDKTAAWKSASGQ</sequence>
<keyword evidence="11 17" id="KW-0472">Membrane</keyword>
<keyword evidence="5" id="KW-0808">Transferase</keyword>
<evidence type="ECO:0000256" key="9">
    <source>
        <dbReference type="ARBA" id="ARBA00022984"/>
    </source>
</evidence>
<evidence type="ECO:0000256" key="11">
    <source>
        <dbReference type="ARBA" id="ARBA00023136"/>
    </source>
</evidence>
<keyword evidence="7" id="KW-0378">Hydrolase</keyword>
<dbReference type="GO" id="GO:0008360">
    <property type="term" value="P:regulation of cell shape"/>
    <property type="evidence" value="ECO:0007669"/>
    <property type="project" value="UniProtKB-KW"/>
</dbReference>
<dbReference type="GO" id="GO:0030288">
    <property type="term" value="C:outer membrane-bounded periplasmic space"/>
    <property type="evidence" value="ECO:0007669"/>
    <property type="project" value="TreeGrafter"/>
</dbReference>
<keyword evidence="12" id="KW-0511">Multifunctional enzyme</keyword>
<dbReference type="PANTHER" id="PTHR32282">
    <property type="entry name" value="BINDING PROTEIN TRANSPEPTIDASE, PUTATIVE-RELATED"/>
    <property type="match status" value="1"/>
</dbReference>
<dbReference type="GO" id="GO:0008658">
    <property type="term" value="F:penicillin binding"/>
    <property type="evidence" value="ECO:0007669"/>
    <property type="project" value="InterPro"/>
</dbReference>
<evidence type="ECO:0000256" key="2">
    <source>
        <dbReference type="ARBA" id="ARBA00022645"/>
    </source>
</evidence>
<evidence type="ECO:0000259" key="19">
    <source>
        <dbReference type="Pfam" id="PF00912"/>
    </source>
</evidence>
<dbReference type="GO" id="GO:0009252">
    <property type="term" value="P:peptidoglycan biosynthetic process"/>
    <property type="evidence" value="ECO:0007669"/>
    <property type="project" value="UniProtKB-KW"/>
</dbReference>
<evidence type="ECO:0000256" key="8">
    <source>
        <dbReference type="ARBA" id="ARBA00022960"/>
    </source>
</evidence>
<dbReference type="Pfam" id="PF00905">
    <property type="entry name" value="Transpeptidase"/>
    <property type="match status" value="1"/>
</dbReference>
<evidence type="ECO:0000256" key="13">
    <source>
        <dbReference type="ARBA" id="ARBA00023316"/>
    </source>
</evidence>
<dbReference type="PANTHER" id="PTHR32282:SF32">
    <property type="entry name" value="PENICILLIN-BINDING PROTEIN 2A"/>
    <property type="match status" value="1"/>
</dbReference>
<dbReference type="Gene3D" id="3.40.710.10">
    <property type="entry name" value="DD-peptidase/beta-lactamase superfamily"/>
    <property type="match status" value="1"/>
</dbReference>
<keyword evidence="4" id="KW-0328">Glycosyltransferase</keyword>
<dbReference type="InterPro" id="IPR023346">
    <property type="entry name" value="Lysozyme-like_dom_sf"/>
</dbReference>
<dbReference type="GO" id="GO:0071555">
    <property type="term" value="P:cell wall organization"/>
    <property type="evidence" value="ECO:0007669"/>
    <property type="project" value="UniProtKB-KW"/>
</dbReference>
<evidence type="ECO:0000256" key="12">
    <source>
        <dbReference type="ARBA" id="ARBA00023268"/>
    </source>
</evidence>
<feature type="domain" description="Glycosyl transferase family 51" evidence="19">
    <location>
        <begin position="129"/>
        <end position="314"/>
    </location>
</feature>
<dbReference type="Pfam" id="PF00912">
    <property type="entry name" value="Transgly"/>
    <property type="match status" value="1"/>
</dbReference>
<proteinExistence type="predicted"/>
<evidence type="ECO:0000256" key="3">
    <source>
        <dbReference type="ARBA" id="ARBA00022670"/>
    </source>
</evidence>
<keyword evidence="21" id="KW-1185">Reference proteome</keyword>
<feature type="compositionally biased region" description="Polar residues" evidence="16">
    <location>
        <begin position="761"/>
        <end position="772"/>
    </location>
</feature>
<evidence type="ECO:0000256" key="10">
    <source>
        <dbReference type="ARBA" id="ARBA00022989"/>
    </source>
</evidence>
<keyword evidence="8" id="KW-0133">Cell shape</keyword>
<keyword evidence="1" id="KW-1003">Cell membrane</keyword>
<evidence type="ECO:0000259" key="18">
    <source>
        <dbReference type="Pfam" id="PF00905"/>
    </source>
</evidence>
<dbReference type="AlphaFoldDB" id="G5JQG9"/>
<keyword evidence="6 17" id="KW-0812">Transmembrane</keyword>
<evidence type="ECO:0000256" key="1">
    <source>
        <dbReference type="ARBA" id="ARBA00022475"/>
    </source>
</evidence>
<dbReference type="GO" id="GO:0008955">
    <property type="term" value="F:peptidoglycan glycosyltransferase activity"/>
    <property type="evidence" value="ECO:0007669"/>
    <property type="project" value="UniProtKB-EC"/>
</dbReference>
<evidence type="ECO:0000256" key="5">
    <source>
        <dbReference type="ARBA" id="ARBA00022679"/>
    </source>
</evidence>
<comment type="catalytic activity">
    <reaction evidence="15">
        <text>[GlcNAc-(1-&gt;4)-Mur2Ac(oyl-L-Ala-gamma-D-Glu-L-Lys-D-Ala-D-Ala)](n)-di-trans,octa-cis-undecaprenyl diphosphate + beta-D-GlcNAc-(1-&gt;4)-Mur2Ac(oyl-L-Ala-gamma-D-Glu-L-Lys-D-Ala-D-Ala)-di-trans,octa-cis-undecaprenyl diphosphate = [GlcNAc-(1-&gt;4)-Mur2Ac(oyl-L-Ala-gamma-D-Glu-L-Lys-D-Ala-D-Ala)](n+1)-di-trans,octa-cis-undecaprenyl diphosphate + di-trans,octa-cis-undecaprenyl diphosphate + H(+)</text>
        <dbReference type="Rhea" id="RHEA:23708"/>
        <dbReference type="Rhea" id="RHEA-COMP:9602"/>
        <dbReference type="Rhea" id="RHEA-COMP:9603"/>
        <dbReference type="ChEBI" id="CHEBI:15378"/>
        <dbReference type="ChEBI" id="CHEBI:58405"/>
        <dbReference type="ChEBI" id="CHEBI:60033"/>
        <dbReference type="ChEBI" id="CHEBI:78435"/>
        <dbReference type="EC" id="2.4.99.28"/>
    </reaction>
</comment>
<dbReference type="InterPro" id="IPR012338">
    <property type="entry name" value="Beta-lactam/transpept-like"/>
</dbReference>
<dbReference type="GO" id="GO:0009002">
    <property type="term" value="F:serine-type D-Ala-D-Ala carboxypeptidase activity"/>
    <property type="evidence" value="ECO:0007669"/>
    <property type="project" value="UniProtKB-EC"/>
</dbReference>
<dbReference type="Gene3D" id="1.10.3810.10">
    <property type="entry name" value="Biosynthetic peptidoglycan transglycosylase-like"/>
    <property type="match status" value="1"/>
</dbReference>
<comment type="caution">
    <text evidence="20">The sequence shown here is derived from an EMBL/GenBank/DDBJ whole genome shotgun (WGS) entry which is preliminary data.</text>
</comment>
<dbReference type="Proteomes" id="UP000004322">
    <property type="component" value="Unassembled WGS sequence"/>
</dbReference>
<organism evidence="20 21">
    <name type="scientific">Streptococcus criceti HS-6</name>
    <dbReference type="NCBI Taxonomy" id="873449"/>
    <lineage>
        <taxon>Bacteria</taxon>
        <taxon>Bacillati</taxon>
        <taxon>Bacillota</taxon>
        <taxon>Bacilli</taxon>
        <taxon>Lactobacillales</taxon>
        <taxon>Streptococcaceae</taxon>
        <taxon>Streptococcus</taxon>
    </lineage>
</organism>
<dbReference type="eggNOG" id="COG0744">
    <property type="taxonomic scope" value="Bacteria"/>
</dbReference>
<dbReference type="STRING" id="873449.STRCR_0553"/>
<protein>
    <submittedName>
        <fullName evidence="20">Penicillin-binding protein 1B</fullName>
    </submittedName>
</protein>
<evidence type="ECO:0000256" key="16">
    <source>
        <dbReference type="SAM" id="MobiDB-lite"/>
    </source>
</evidence>
<name>G5JQG9_STRCG</name>
<comment type="catalytic activity">
    <reaction evidence="14">
        <text>Preferential cleavage: (Ac)2-L-Lys-D-Ala-|-D-Ala. Also transpeptidation of peptidyl-alanyl moieties that are N-acyl substituents of D-alanine.</text>
        <dbReference type="EC" id="3.4.16.4"/>
    </reaction>
</comment>
<dbReference type="EMBL" id="AEUV02000002">
    <property type="protein sequence ID" value="EHI74479.1"/>
    <property type="molecule type" value="Genomic_DNA"/>
</dbReference>
<evidence type="ECO:0000256" key="7">
    <source>
        <dbReference type="ARBA" id="ARBA00022801"/>
    </source>
</evidence>
<evidence type="ECO:0000313" key="21">
    <source>
        <dbReference type="Proteomes" id="UP000004322"/>
    </source>
</evidence>
<feature type="transmembrane region" description="Helical" evidence="17">
    <location>
        <begin position="72"/>
        <end position="93"/>
    </location>
</feature>
<dbReference type="NCBIfam" id="NF038274">
    <property type="entry name" value="strep_PBP1B"/>
    <property type="match status" value="1"/>
</dbReference>
<dbReference type="OrthoDB" id="9766909at2"/>
<feature type="domain" description="Penicillin-binding protein transpeptidase" evidence="18">
    <location>
        <begin position="438"/>
        <end position="672"/>
    </location>
</feature>
<keyword evidence="3" id="KW-0645">Protease</keyword>
<keyword evidence="13" id="KW-0961">Cell wall biogenesis/degradation</keyword>
<evidence type="ECO:0000256" key="4">
    <source>
        <dbReference type="ARBA" id="ARBA00022676"/>
    </source>
</evidence>
<dbReference type="InterPro" id="IPR036950">
    <property type="entry name" value="PBP_transglycosylase"/>
</dbReference>
<feature type="region of interest" description="Disordered" evidence="16">
    <location>
        <begin position="750"/>
        <end position="779"/>
    </location>
</feature>
<evidence type="ECO:0000313" key="20">
    <source>
        <dbReference type="EMBL" id="EHI74479.1"/>
    </source>
</evidence>
<dbReference type="InterPro" id="IPR001460">
    <property type="entry name" value="PCN-bd_Tpept"/>
</dbReference>
<keyword evidence="9" id="KW-0573">Peptidoglycan synthesis</keyword>
<dbReference type="InterPro" id="IPR001264">
    <property type="entry name" value="Glyco_trans_51"/>
</dbReference>
<evidence type="ECO:0000256" key="14">
    <source>
        <dbReference type="ARBA" id="ARBA00034000"/>
    </source>
</evidence>
<dbReference type="GO" id="GO:0006508">
    <property type="term" value="P:proteolysis"/>
    <property type="evidence" value="ECO:0007669"/>
    <property type="project" value="UniProtKB-KW"/>
</dbReference>
<dbReference type="Gene3D" id="3.40.50.12800">
    <property type="match status" value="1"/>
</dbReference>
<evidence type="ECO:0000256" key="15">
    <source>
        <dbReference type="ARBA" id="ARBA00049902"/>
    </source>
</evidence>
<accession>G5JQG9</accession>
<keyword evidence="2" id="KW-0121">Carboxypeptidase</keyword>
<keyword evidence="10 17" id="KW-1133">Transmembrane helix</keyword>
<dbReference type="InterPro" id="IPR050396">
    <property type="entry name" value="Glycosyltr_51/Transpeptidase"/>
</dbReference>
<dbReference type="SUPFAM" id="SSF56601">
    <property type="entry name" value="beta-lactamase/transpeptidase-like"/>
    <property type="match status" value="1"/>
</dbReference>
<evidence type="ECO:0000256" key="6">
    <source>
        <dbReference type="ARBA" id="ARBA00022692"/>
    </source>
</evidence>